<dbReference type="FunFam" id="3.50.80.10:FF:000001">
    <property type="entry name" value="D-aminoacyl-tRNA deacylase"/>
    <property type="match status" value="1"/>
</dbReference>
<evidence type="ECO:0000256" key="6">
    <source>
        <dbReference type="ARBA" id="ARBA00048018"/>
    </source>
</evidence>
<accession>A0A8X7N9K2</accession>
<evidence type="ECO:0000313" key="9">
    <source>
        <dbReference type="Proteomes" id="UP000078113"/>
    </source>
</evidence>
<dbReference type="SUPFAM" id="SSF69500">
    <property type="entry name" value="DTD-like"/>
    <property type="match status" value="1"/>
</dbReference>
<dbReference type="InterPro" id="IPR003732">
    <property type="entry name" value="Daa-tRNA_deacyls_DTD"/>
</dbReference>
<name>A0A8X7N9K2_9BASI</name>
<evidence type="ECO:0000256" key="1">
    <source>
        <dbReference type="ARBA" id="ARBA00009673"/>
    </source>
</evidence>
<dbReference type="PANTHER" id="PTHR10472:SF5">
    <property type="entry name" value="D-AMINOACYL-TRNA DEACYLASE 1"/>
    <property type="match status" value="1"/>
</dbReference>
<dbReference type="InterPro" id="IPR023509">
    <property type="entry name" value="DTD-like_sf"/>
</dbReference>
<reference evidence="8" key="1">
    <citation type="submission" date="2016-04" db="EMBL/GenBank/DDBJ databases">
        <authorList>
            <person name="Nguyen H.D."/>
            <person name="Samba Siva P."/>
            <person name="Cullis J."/>
            <person name="Levesque C.A."/>
            <person name="Hambleton S."/>
        </authorList>
    </citation>
    <scope>NUCLEOTIDE SEQUENCE</scope>
    <source>
        <strain evidence="8">DAOMC 236422</strain>
    </source>
</reference>
<feature type="compositionally biased region" description="Low complexity" evidence="7">
    <location>
        <begin position="59"/>
        <end position="71"/>
    </location>
</feature>
<dbReference type="Pfam" id="PF02580">
    <property type="entry name" value="Tyr_Deacylase"/>
    <property type="match status" value="1"/>
</dbReference>
<proteinExistence type="inferred from homology"/>
<dbReference type="AlphaFoldDB" id="A0A8X7N9K2"/>
<comment type="catalytic activity">
    <reaction evidence="5">
        <text>glycyl-tRNA(Ala) + H2O = tRNA(Ala) + glycine + H(+)</text>
        <dbReference type="Rhea" id="RHEA:53744"/>
        <dbReference type="Rhea" id="RHEA-COMP:9657"/>
        <dbReference type="Rhea" id="RHEA-COMP:13640"/>
        <dbReference type="ChEBI" id="CHEBI:15377"/>
        <dbReference type="ChEBI" id="CHEBI:15378"/>
        <dbReference type="ChEBI" id="CHEBI:57305"/>
        <dbReference type="ChEBI" id="CHEBI:78442"/>
        <dbReference type="ChEBI" id="CHEBI:78522"/>
        <dbReference type="EC" id="3.1.1.96"/>
    </reaction>
</comment>
<evidence type="ECO:0000313" key="8">
    <source>
        <dbReference type="EMBL" id="KAE8268015.1"/>
    </source>
</evidence>
<dbReference type="EC" id="3.1.1.96" evidence="2"/>
<dbReference type="EMBL" id="LWDG02000180">
    <property type="protein sequence ID" value="KAE8268015.1"/>
    <property type="molecule type" value="Genomic_DNA"/>
</dbReference>
<evidence type="ECO:0000256" key="3">
    <source>
        <dbReference type="ARBA" id="ARBA00020007"/>
    </source>
</evidence>
<comment type="catalytic activity">
    <reaction evidence="6">
        <text>a D-aminoacyl-tRNA + H2O = a tRNA + a D-alpha-amino acid + H(+)</text>
        <dbReference type="Rhea" id="RHEA:13953"/>
        <dbReference type="Rhea" id="RHEA-COMP:10123"/>
        <dbReference type="Rhea" id="RHEA-COMP:10124"/>
        <dbReference type="ChEBI" id="CHEBI:15377"/>
        <dbReference type="ChEBI" id="CHEBI:15378"/>
        <dbReference type="ChEBI" id="CHEBI:59871"/>
        <dbReference type="ChEBI" id="CHEBI:78442"/>
        <dbReference type="ChEBI" id="CHEBI:79333"/>
        <dbReference type="EC" id="3.1.1.96"/>
    </reaction>
</comment>
<dbReference type="GO" id="GO:0051500">
    <property type="term" value="F:D-tyrosyl-tRNA(Tyr) deacylase activity"/>
    <property type="evidence" value="ECO:0007669"/>
    <property type="project" value="TreeGrafter"/>
</dbReference>
<protein>
    <recommendedName>
        <fullName evidence="3">D-aminoacyl-tRNA deacylase</fullName>
        <ecNumber evidence="2">3.1.1.96</ecNumber>
    </recommendedName>
    <alternativeName>
        <fullName evidence="4">Gly-tRNA(Ala) deacylase</fullName>
    </alternativeName>
</protein>
<dbReference type="Proteomes" id="UP000078113">
    <property type="component" value="Unassembled WGS sequence"/>
</dbReference>
<evidence type="ECO:0000256" key="7">
    <source>
        <dbReference type="SAM" id="MobiDB-lite"/>
    </source>
</evidence>
<gene>
    <name evidence="8" type="ORF">A4X09_0g4321</name>
</gene>
<evidence type="ECO:0000256" key="5">
    <source>
        <dbReference type="ARBA" id="ARBA00047676"/>
    </source>
</evidence>
<reference evidence="8" key="2">
    <citation type="journal article" date="2019" name="IMA Fungus">
        <title>Genome sequencing and comparison of five Tilletia species to identify candidate genes for the detection of regulated species infecting wheat.</title>
        <authorList>
            <person name="Nguyen H.D.T."/>
            <person name="Sultana T."/>
            <person name="Kesanakurti P."/>
            <person name="Hambleton S."/>
        </authorList>
    </citation>
    <scope>NUCLEOTIDE SEQUENCE</scope>
    <source>
        <strain evidence="8">DAOMC 236422</strain>
    </source>
</reference>
<comment type="similarity">
    <text evidence="1">Belongs to the DTD family.</text>
</comment>
<organism evidence="8 9">
    <name type="scientific">Tilletia walkeri</name>
    <dbReference type="NCBI Taxonomy" id="117179"/>
    <lineage>
        <taxon>Eukaryota</taxon>
        <taxon>Fungi</taxon>
        <taxon>Dikarya</taxon>
        <taxon>Basidiomycota</taxon>
        <taxon>Ustilaginomycotina</taxon>
        <taxon>Exobasidiomycetes</taxon>
        <taxon>Tilletiales</taxon>
        <taxon>Tilletiaceae</taxon>
        <taxon>Tilletia</taxon>
    </lineage>
</organism>
<sequence>MRAVIQRVTSASVTVSGEKVSEIGRGILALVGVAEGDTEREAEQLANKITSLRLWDESVGAPSSSSSVGETEGAEGEAKSLGPRPWRRNVKEIDGQVLCERRLELSQVDELLTPLLRLSFPQLAKVQKGSKPDFHQAAKGEAAKALYEKVLANVRKSLPGSGKVQDGVFGAMMDVALVNDGPVTILLDTADKK</sequence>
<evidence type="ECO:0000256" key="2">
    <source>
        <dbReference type="ARBA" id="ARBA00013056"/>
    </source>
</evidence>
<dbReference type="GO" id="GO:0005737">
    <property type="term" value="C:cytoplasm"/>
    <property type="evidence" value="ECO:0007669"/>
    <property type="project" value="InterPro"/>
</dbReference>
<feature type="region of interest" description="Disordered" evidence="7">
    <location>
        <begin position="59"/>
        <end position="83"/>
    </location>
</feature>
<evidence type="ECO:0000256" key="4">
    <source>
        <dbReference type="ARBA" id="ARBA00032747"/>
    </source>
</evidence>
<dbReference type="PANTHER" id="PTHR10472">
    <property type="entry name" value="D-TYROSYL-TRNA TYR DEACYLASE"/>
    <property type="match status" value="1"/>
</dbReference>
<comment type="caution">
    <text evidence="8">The sequence shown here is derived from an EMBL/GenBank/DDBJ whole genome shotgun (WGS) entry which is preliminary data.</text>
</comment>
<dbReference type="Gene3D" id="3.50.80.10">
    <property type="entry name" value="D-tyrosyl-tRNA(Tyr) deacylase"/>
    <property type="match status" value="1"/>
</dbReference>
<keyword evidence="9" id="KW-1185">Reference proteome</keyword>